<reference evidence="2" key="1">
    <citation type="journal article" date="2020" name="Nat. Commun.">
        <title>Large-scale genome sequencing of mycorrhizal fungi provides insights into the early evolution of symbiotic traits.</title>
        <authorList>
            <person name="Miyauchi S."/>
            <person name="Kiss E."/>
            <person name="Kuo A."/>
            <person name="Drula E."/>
            <person name="Kohler A."/>
            <person name="Sanchez-Garcia M."/>
            <person name="Morin E."/>
            <person name="Andreopoulos B."/>
            <person name="Barry K.W."/>
            <person name="Bonito G."/>
            <person name="Buee M."/>
            <person name="Carver A."/>
            <person name="Chen C."/>
            <person name="Cichocki N."/>
            <person name="Clum A."/>
            <person name="Culley D."/>
            <person name="Crous P.W."/>
            <person name="Fauchery L."/>
            <person name="Girlanda M."/>
            <person name="Hayes R.D."/>
            <person name="Keri Z."/>
            <person name="LaButti K."/>
            <person name="Lipzen A."/>
            <person name="Lombard V."/>
            <person name="Magnuson J."/>
            <person name="Maillard F."/>
            <person name="Murat C."/>
            <person name="Nolan M."/>
            <person name="Ohm R.A."/>
            <person name="Pangilinan J."/>
            <person name="Pereira M.F."/>
            <person name="Perotto S."/>
            <person name="Peter M."/>
            <person name="Pfister S."/>
            <person name="Riley R."/>
            <person name="Sitrit Y."/>
            <person name="Stielow J.B."/>
            <person name="Szollosi G."/>
            <person name="Zifcakova L."/>
            <person name="Stursova M."/>
            <person name="Spatafora J.W."/>
            <person name="Tedersoo L."/>
            <person name="Vaario L.M."/>
            <person name="Yamada A."/>
            <person name="Yan M."/>
            <person name="Wang P."/>
            <person name="Xu J."/>
            <person name="Bruns T."/>
            <person name="Baldrian P."/>
            <person name="Vilgalys R."/>
            <person name="Dunand C."/>
            <person name="Henrissat B."/>
            <person name="Grigoriev I.V."/>
            <person name="Hibbett D."/>
            <person name="Nagy L.G."/>
            <person name="Martin F.M."/>
        </authorList>
    </citation>
    <scope>NUCLEOTIDE SEQUENCE</scope>
    <source>
        <strain evidence="2">UH-Tt-Lm1</strain>
    </source>
</reference>
<evidence type="ECO:0000313" key="2">
    <source>
        <dbReference type="EMBL" id="KAF9779481.1"/>
    </source>
</evidence>
<keyword evidence="1" id="KW-1133">Transmembrane helix</keyword>
<keyword evidence="3" id="KW-1185">Reference proteome</keyword>
<dbReference type="EMBL" id="WIUZ02000019">
    <property type="protein sequence ID" value="KAF9779481.1"/>
    <property type="molecule type" value="Genomic_DNA"/>
</dbReference>
<reference evidence="2" key="2">
    <citation type="submission" date="2020-11" db="EMBL/GenBank/DDBJ databases">
        <authorList>
            <consortium name="DOE Joint Genome Institute"/>
            <person name="Kuo A."/>
            <person name="Miyauchi S."/>
            <person name="Kiss E."/>
            <person name="Drula E."/>
            <person name="Kohler A."/>
            <person name="Sanchez-Garcia M."/>
            <person name="Andreopoulos B."/>
            <person name="Barry K.W."/>
            <person name="Bonito G."/>
            <person name="Buee M."/>
            <person name="Carver A."/>
            <person name="Chen C."/>
            <person name="Cichocki N."/>
            <person name="Clum A."/>
            <person name="Culley D."/>
            <person name="Crous P.W."/>
            <person name="Fauchery L."/>
            <person name="Girlanda M."/>
            <person name="Hayes R."/>
            <person name="Keri Z."/>
            <person name="Labutti K."/>
            <person name="Lipzen A."/>
            <person name="Lombard V."/>
            <person name="Magnuson J."/>
            <person name="Maillard F."/>
            <person name="Morin E."/>
            <person name="Murat C."/>
            <person name="Nolan M."/>
            <person name="Ohm R."/>
            <person name="Pangilinan J."/>
            <person name="Pereira M."/>
            <person name="Perotto S."/>
            <person name="Peter M."/>
            <person name="Riley R."/>
            <person name="Sitrit Y."/>
            <person name="Stielow B."/>
            <person name="Szollosi G."/>
            <person name="Zifcakova L."/>
            <person name="Stursova M."/>
            <person name="Spatafora J.W."/>
            <person name="Tedersoo L."/>
            <person name="Vaario L.-M."/>
            <person name="Yamada A."/>
            <person name="Yan M."/>
            <person name="Wang P."/>
            <person name="Xu J."/>
            <person name="Bruns T."/>
            <person name="Baldrian P."/>
            <person name="Vilgalys R."/>
            <person name="Henrissat B."/>
            <person name="Grigoriev I.V."/>
            <person name="Hibbett D."/>
            <person name="Nagy L.G."/>
            <person name="Martin F.M."/>
        </authorList>
    </citation>
    <scope>NUCLEOTIDE SEQUENCE</scope>
    <source>
        <strain evidence="2">UH-Tt-Lm1</strain>
    </source>
</reference>
<dbReference type="Proteomes" id="UP000736335">
    <property type="component" value="Unassembled WGS sequence"/>
</dbReference>
<protein>
    <submittedName>
        <fullName evidence="2">Uncharacterized protein</fullName>
    </submittedName>
</protein>
<gene>
    <name evidence="2" type="ORF">BJ322DRAFT_355365</name>
</gene>
<organism evidence="2 3">
    <name type="scientific">Thelephora terrestris</name>
    <dbReference type="NCBI Taxonomy" id="56493"/>
    <lineage>
        <taxon>Eukaryota</taxon>
        <taxon>Fungi</taxon>
        <taxon>Dikarya</taxon>
        <taxon>Basidiomycota</taxon>
        <taxon>Agaricomycotina</taxon>
        <taxon>Agaricomycetes</taxon>
        <taxon>Thelephorales</taxon>
        <taxon>Thelephoraceae</taxon>
        <taxon>Thelephora</taxon>
    </lineage>
</organism>
<accession>A0A9P6H6Z4</accession>
<comment type="caution">
    <text evidence="2">The sequence shown here is derived from an EMBL/GenBank/DDBJ whole genome shotgun (WGS) entry which is preliminary data.</text>
</comment>
<evidence type="ECO:0000256" key="1">
    <source>
        <dbReference type="SAM" id="Phobius"/>
    </source>
</evidence>
<keyword evidence="1" id="KW-0472">Membrane</keyword>
<keyword evidence="1" id="KW-0812">Transmembrane</keyword>
<proteinExistence type="predicted"/>
<dbReference type="AlphaFoldDB" id="A0A9P6H6Z4"/>
<sequence>MFDASILIIPHTHLTNLSLAVLTFVFSHYIEVLPLVCFISHYPHRVSVVFLLSLCPLIPPPHPLSRLQMIPDHHALLRLFICSLLSTISISCLSIPMLPAWEAHQLLIPNSIRGAAPAVVSTTIVEAFHRKLHRPLSSPELLTPFLTHAT</sequence>
<feature type="transmembrane region" description="Helical" evidence="1">
    <location>
        <begin position="79"/>
        <end position="101"/>
    </location>
</feature>
<evidence type="ECO:0000313" key="3">
    <source>
        <dbReference type="Proteomes" id="UP000736335"/>
    </source>
</evidence>
<name>A0A9P6H6Z4_9AGAM</name>